<dbReference type="AlphaFoldDB" id="A0A290MQ63"/>
<feature type="signal peptide" evidence="1">
    <location>
        <begin position="1"/>
        <end position="21"/>
    </location>
</feature>
<evidence type="ECO:0000313" key="3">
    <source>
        <dbReference type="Proteomes" id="UP000217311"/>
    </source>
</evidence>
<accession>A0A290MQ63</accession>
<evidence type="ECO:0008006" key="4">
    <source>
        <dbReference type="Google" id="ProtNLM"/>
    </source>
</evidence>
<reference evidence="3" key="1">
    <citation type="submission" date="2017-09" db="EMBL/GenBank/DDBJ databases">
        <title>Genome evolution observed in wild isolates of Caulobacter crescentus.</title>
        <authorList>
            <person name="Ely B."/>
            <person name="Wilson K."/>
            <person name="Scott D."/>
        </authorList>
    </citation>
    <scope>NUCLEOTIDE SEQUENCE [LARGE SCALE GENOMIC DNA]</scope>
    <source>
        <strain evidence="3">CB13b1a</strain>
    </source>
</reference>
<proteinExistence type="predicted"/>
<feature type="chain" id="PRO_5012696618" description="DUF2059 domain-containing protein" evidence="1">
    <location>
        <begin position="22"/>
        <end position="246"/>
    </location>
</feature>
<dbReference type="EMBL" id="CP023315">
    <property type="protein sequence ID" value="ATC31043.1"/>
    <property type="molecule type" value="Genomic_DNA"/>
</dbReference>
<sequence length="246" mass="26455">MRVHRAILASIALMAATAAFAQTHAPSHNGSAISQAERDAFRAQPRDAGAEELMALIRQTYPEDYLGFESEMITARKTGATQSDLNQRAFQFGSDIRRRVEPYLKQAPTPDLLGFVRRQAEAIDQMRVVSPRACYESVEFGGLSADAARTLTPTIAKRLSLEGEHRLKVALKGKASPVTRAAPSSADREAAKAAFLRAGGDAGWLEALSHGAPRQQSDAVRCQSALAYLNGLLSLPADQAARLAAL</sequence>
<gene>
    <name evidence="2" type="ORF">CA606_01015</name>
</gene>
<organism evidence="2 3">
    <name type="scientific">Caulobacter vibrioides</name>
    <name type="common">Caulobacter crescentus</name>
    <dbReference type="NCBI Taxonomy" id="155892"/>
    <lineage>
        <taxon>Bacteria</taxon>
        <taxon>Pseudomonadati</taxon>
        <taxon>Pseudomonadota</taxon>
        <taxon>Alphaproteobacteria</taxon>
        <taxon>Caulobacterales</taxon>
        <taxon>Caulobacteraceae</taxon>
        <taxon>Caulobacter</taxon>
    </lineage>
</organism>
<keyword evidence="1" id="KW-0732">Signal</keyword>
<protein>
    <recommendedName>
        <fullName evidence="4">DUF2059 domain-containing protein</fullName>
    </recommendedName>
</protein>
<evidence type="ECO:0000256" key="1">
    <source>
        <dbReference type="SAM" id="SignalP"/>
    </source>
</evidence>
<dbReference type="Proteomes" id="UP000217311">
    <property type="component" value="Chromosome"/>
</dbReference>
<evidence type="ECO:0000313" key="2">
    <source>
        <dbReference type="EMBL" id="ATC31043.1"/>
    </source>
</evidence>
<dbReference type="RefSeq" id="WP_096050510.1">
    <property type="nucleotide sequence ID" value="NZ_CP023315.3"/>
</dbReference>
<name>A0A290MQ63_CAUVI</name>